<dbReference type="EMBL" id="CP002546">
    <property type="protein sequence ID" value="ADY61508.1"/>
    <property type="molecule type" value="Genomic_DNA"/>
</dbReference>
<name>F0STN9_RUBBR</name>
<keyword evidence="3" id="KW-1185">Reference proteome</keyword>
<dbReference type="Proteomes" id="UP000006860">
    <property type="component" value="Chromosome"/>
</dbReference>
<reference evidence="3" key="1">
    <citation type="submission" date="2011-02" db="EMBL/GenBank/DDBJ databases">
        <title>The complete genome of Planctomyces brasiliensis DSM 5305.</title>
        <authorList>
            <person name="Lucas S."/>
            <person name="Copeland A."/>
            <person name="Lapidus A."/>
            <person name="Bruce D."/>
            <person name="Goodwin L."/>
            <person name="Pitluck S."/>
            <person name="Kyrpides N."/>
            <person name="Mavromatis K."/>
            <person name="Pagani I."/>
            <person name="Ivanova N."/>
            <person name="Ovchinnikova G."/>
            <person name="Lu M."/>
            <person name="Detter J.C."/>
            <person name="Han C."/>
            <person name="Land M."/>
            <person name="Hauser L."/>
            <person name="Markowitz V."/>
            <person name="Cheng J.-F."/>
            <person name="Hugenholtz P."/>
            <person name="Woyke T."/>
            <person name="Wu D."/>
            <person name="Tindall B."/>
            <person name="Pomrenke H.G."/>
            <person name="Brambilla E."/>
            <person name="Klenk H.-P."/>
            <person name="Eisen J.A."/>
        </authorList>
    </citation>
    <scope>NUCLEOTIDE SEQUENCE [LARGE SCALE GENOMIC DNA]</scope>
    <source>
        <strain evidence="3">ATCC 49424 / DSM 5305 / JCM 21570 / NBRC 103401 / IFAM 1448</strain>
    </source>
</reference>
<feature type="transmembrane region" description="Helical" evidence="1">
    <location>
        <begin position="65"/>
        <end position="90"/>
    </location>
</feature>
<proteinExistence type="predicted"/>
<dbReference type="KEGG" id="pbs:Plabr_3931"/>
<gene>
    <name evidence="2" type="ordered locus">Plabr_3931</name>
</gene>
<organism evidence="2 3">
    <name type="scientific">Rubinisphaera brasiliensis (strain ATCC 49424 / DSM 5305 / JCM 21570 / IAM 15109 / NBRC 103401 / IFAM 1448)</name>
    <name type="common">Planctomyces brasiliensis</name>
    <dbReference type="NCBI Taxonomy" id="756272"/>
    <lineage>
        <taxon>Bacteria</taxon>
        <taxon>Pseudomonadati</taxon>
        <taxon>Planctomycetota</taxon>
        <taxon>Planctomycetia</taxon>
        <taxon>Planctomycetales</taxon>
        <taxon>Planctomycetaceae</taxon>
        <taxon>Rubinisphaera</taxon>
    </lineage>
</organism>
<dbReference type="RefSeq" id="WP_013630225.1">
    <property type="nucleotide sequence ID" value="NC_015174.1"/>
</dbReference>
<dbReference type="HOGENOM" id="CLU_803819_0_0_0"/>
<evidence type="ECO:0000313" key="3">
    <source>
        <dbReference type="Proteomes" id="UP000006860"/>
    </source>
</evidence>
<dbReference type="AlphaFoldDB" id="F0STN9"/>
<feature type="transmembrane region" description="Helical" evidence="1">
    <location>
        <begin position="21"/>
        <end position="45"/>
    </location>
</feature>
<evidence type="ECO:0000256" key="1">
    <source>
        <dbReference type="SAM" id="Phobius"/>
    </source>
</evidence>
<sequence>MSSEVREKTPSQVFRTALNELKWPIVVISLVTCTLGCVSLGTFILGEHWEILRISGKSLDRAAKFGDSFGLVNAIVSSAGFVLLIVGFYLQRSELRLQRKAIDNSKDEYRAMNRNYAIASVQDGIKYVDQSFVRSSAFVEIALRQSGEIKFVELYRESLSLKFQKALVSNLHQVKSFQQDVDVSFEVHEMDFDELIREMTLVVIKQRCVPVSSATTVFFLGEYLEAKDIDEMVSKWPEIQNVIEKNDVDSLAQYAASKYKELEWELLRLLVHVPQSCFQVIQECLECVRSSSSELTREAGFEGDRASVNRIVNAMDNSVWGVESRFLHMKHDELVESIEGRSRMK</sequence>
<accession>F0STN9</accession>
<evidence type="ECO:0000313" key="2">
    <source>
        <dbReference type="EMBL" id="ADY61508.1"/>
    </source>
</evidence>
<keyword evidence="1" id="KW-0472">Membrane</keyword>
<keyword evidence="1" id="KW-1133">Transmembrane helix</keyword>
<keyword evidence="1" id="KW-0812">Transmembrane</keyword>
<protein>
    <submittedName>
        <fullName evidence="2">Uncharacterized protein</fullName>
    </submittedName>
</protein>